<evidence type="ECO:0000256" key="3">
    <source>
        <dbReference type="ARBA" id="ARBA00022692"/>
    </source>
</evidence>
<feature type="domain" description="Leucine-rich repeat-containing N-terminal plant-type" evidence="8">
    <location>
        <begin position="60"/>
        <end position="101"/>
    </location>
</feature>
<dbReference type="PANTHER" id="PTHR48060">
    <property type="entry name" value="DNA DAMAGE-REPAIR/TOLERATION PROTEIN DRT100"/>
    <property type="match status" value="1"/>
</dbReference>
<sequence length="541" mass="59636">MHTSSISSPLHIPSISHECSTHNTLNIIAMEAPSPPIGLLVTLVLLILFCVSFADAACHPTEQKALLEIKNTFFTPEYETFSDWDPKTTPDCCKWSNLACDVNGHVTSLSFYPFPYLDAREIPPAVGDLTFLETLEIQDANLTGPIPAVIGNLTNLQSLTLRNGLTGPIPESLGQLKKLNFLDLDSNSLTALPSTIGQLTNLTILYLFANQLAGPIPAGLGRLRKLQVLYLSNNRFTGPIPASLSRLPQLEMLDLSANQLTGSIPPSFGSFKNPELWLDLSQNRLSGPLPKSLGKTNITQLVLSMNQLTGDASFLFGKDKNMLATIKLDHNNFKFDFSNIDLPMGIRNLDISHNEIYGSLPKRLGQLPLQSINVSYNNLCGMIPTGRRLKRFSPDSFAHNKCLCGGHILSGNVFSYYFPLEMSSLENWPWKCLLLANFSSSPLDFPFPHQYCAHTVPPSVHIQLEMSSSTFSLFTARRCTISSMQASRSVLIWAIELKVQAIPSHESMFQSKTSTHISTQPPVAKQPPPTLTHISHLLNGR</sequence>
<dbReference type="InterPro" id="IPR001611">
    <property type="entry name" value="Leu-rich_rpt"/>
</dbReference>
<dbReference type="OrthoDB" id="676979at2759"/>
<dbReference type="Proteomes" id="UP001153076">
    <property type="component" value="Unassembled WGS sequence"/>
</dbReference>
<comment type="caution">
    <text evidence="10">The sequence shown here is derived from an EMBL/GenBank/DDBJ whole genome shotgun (WGS) entry which is preliminary data.</text>
</comment>
<keyword evidence="2" id="KW-0433">Leucine-rich repeat</keyword>
<evidence type="ECO:0000313" key="10">
    <source>
        <dbReference type="EMBL" id="KAJ8448501.1"/>
    </source>
</evidence>
<keyword evidence="3" id="KW-0812">Transmembrane</keyword>
<dbReference type="Pfam" id="PF00560">
    <property type="entry name" value="LRR_1"/>
    <property type="match status" value="1"/>
</dbReference>
<keyword evidence="11" id="KW-1185">Reference proteome</keyword>
<gene>
    <name evidence="10" type="ORF">Cgig2_012145</name>
</gene>
<dbReference type="SUPFAM" id="SSF52058">
    <property type="entry name" value="L domain-like"/>
    <property type="match status" value="2"/>
</dbReference>
<dbReference type="AlphaFoldDB" id="A0A9Q1QP11"/>
<dbReference type="InterPro" id="IPR003591">
    <property type="entry name" value="Leu-rich_rpt_typical-subtyp"/>
</dbReference>
<evidence type="ECO:0000256" key="1">
    <source>
        <dbReference type="ARBA" id="ARBA00004167"/>
    </source>
</evidence>
<dbReference type="InterPro" id="IPR013210">
    <property type="entry name" value="LRR_N_plant-typ"/>
</dbReference>
<protein>
    <recommendedName>
        <fullName evidence="12">Leucine-rich repeat-containing N-terminal plant-type domain-containing protein</fullName>
    </recommendedName>
</protein>
<dbReference type="SMART" id="SM00369">
    <property type="entry name" value="LRR_TYP"/>
    <property type="match status" value="3"/>
</dbReference>
<evidence type="ECO:0000256" key="2">
    <source>
        <dbReference type="ARBA" id="ARBA00022614"/>
    </source>
</evidence>
<organism evidence="10 11">
    <name type="scientific">Carnegiea gigantea</name>
    <dbReference type="NCBI Taxonomy" id="171969"/>
    <lineage>
        <taxon>Eukaryota</taxon>
        <taxon>Viridiplantae</taxon>
        <taxon>Streptophyta</taxon>
        <taxon>Embryophyta</taxon>
        <taxon>Tracheophyta</taxon>
        <taxon>Spermatophyta</taxon>
        <taxon>Magnoliopsida</taxon>
        <taxon>eudicotyledons</taxon>
        <taxon>Gunneridae</taxon>
        <taxon>Pentapetalae</taxon>
        <taxon>Caryophyllales</taxon>
        <taxon>Cactineae</taxon>
        <taxon>Cactaceae</taxon>
        <taxon>Cactoideae</taxon>
        <taxon>Echinocereeae</taxon>
        <taxon>Carnegiea</taxon>
    </lineage>
</organism>
<reference evidence="10" key="1">
    <citation type="submission" date="2022-04" db="EMBL/GenBank/DDBJ databases">
        <title>Carnegiea gigantea Genome sequencing and assembly v2.</title>
        <authorList>
            <person name="Copetti D."/>
            <person name="Sanderson M.J."/>
            <person name="Burquez A."/>
            <person name="Wojciechowski M.F."/>
        </authorList>
    </citation>
    <scope>NUCLEOTIDE SEQUENCE</scope>
    <source>
        <strain evidence="10">SGP5-SGP5p</strain>
        <tissue evidence="10">Aerial part</tissue>
    </source>
</reference>
<proteinExistence type="predicted"/>
<comment type="subcellular location">
    <subcellularLocation>
        <location evidence="1">Membrane</location>
        <topology evidence="1">Single-pass membrane protein</topology>
    </subcellularLocation>
</comment>
<evidence type="ECO:0000259" key="8">
    <source>
        <dbReference type="Pfam" id="PF08263"/>
    </source>
</evidence>
<dbReference type="Pfam" id="PF08263">
    <property type="entry name" value="LRRNT_2"/>
    <property type="match status" value="1"/>
</dbReference>
<name>A0A9Q1QP11_9CARY</name>
<dbReference type="PRINTS" id="PR00019">
    <property type="entry name" value="LEURICHRPT"/>
</dbReference>
<feature type="domain" description="Disease resistance R13L4/SHOC-2-like LRR" evidence="9">
    <location>
        <begin position="150"/>
        <end position="259"/>
    </location>
</feature>
<evidence type="ECO:0000256" key="7">
    <source>
        <dbReference type="ARBA" id="ARBA00023136"/>
    </source>
</evidence>
<evidence type="ECO:0000256" key="5">
    <source>
        <dbReference type="ARBA" id="ARBA00022737"/>
    </source>
</evidence>
<dbReference type="Pfam" id="PF23598">
    <property type="entry name" value="LRR_14"/>
    <property type="match status" value="1"/>
</dbReference>
<dbReference type="InterPro" id="IPR032675">
    <property type="entry name" value="LRR_dom_sf"/>
</dbReference>
<dbReference type="GO" id="GO:0016020">
    <property type="term" value="C:membrane"/>
    <property type="evidence" value="ECO:0007669"/>
    <property type="project" value="UniProtKB-SubCell"/>
</dbReference>
<dbReference type="FunFam" id="3.80.10.10:FF:000095">
    <property type="entry name" value="LRR receptor-like serine/threonine-protein kinase GSO1"/>
    <property type="match status" value="1"/>
</dbReference>
<evidence type="ECO:0000256" key="4">
    <source>
        <dbReference type="ARBA" id="ARBA00022729"/>
    </source>
</evidence>
<keyword evidence="6" id="KW-1133">Transmembrane helix</keyword>
<evidence type="ECO:0000313" key="11">
    <source>
        <dbReference type="Proteomes" id="UP001153076"/>
    </source>
</evidence>
<evidence type="ECO:0000256" key="6">
    <source>
        <dbReference type="ARBA" id="ARBA00022989"/>
    </source>
</evidence>
<dbReference type="InterPro" id="IPR055414">
    <property type="entry name" value="LRR_R13L4/SHOC2-like"/>
</dbReference>
<dbReference type="PANTHER" id="PTHR48060:SF21">
    <property type="entry name" value="L DOMAIN-LIKE PROTEIN"/>
    <property type="match status" value="1"/>
</dbReference>
<evidence type="ECO:0008006" key="12">
    <source>
        <dbReference type="Google" id="ProtNLM"/>
    </source>
</evidence>
<accession>A0A9Q1QP11</accession>
<dbReference type="Gene3D" id="3.80.10.10">
    <property type="entry name" value="Ribonuclease Inhibitor"/>
    <property type="match status" value="3"/>
</dbReference>
<dbReference type="EMBL" id="JAKOGI010000029">
    <property type="protein sequence ID" value="KAJ8448501.1"/>
    <property type="molecule type" value="Genomic_DNA"/>
</dbReference>
<dbReference type="InterPro" id="IPR053211">
    <property type="entry name" value="DNA_repair-toleration"/>
</dbReference>
<keyword evidence="5" id="KW-0677">Repeat</keyword>
<evidence type="ECO:0000259" key="9">
    <source>
        <dbReference type="Pfam" id="PF23598"/>
    </source>
</evidence>
<keyword evidence="4" id="KW-0732">Signal</keyword>
<keyword evidence="7" id="KW-0472">Membrane</keyword>